<dbReference type="Pfam" id="PF12760">
    <property type="entry name" value="Zn_ribbon_IS1595"/>
    <property type="match status" value="1"/>
</dbReference>
<evidence type="ECO:0000313" key="3">
    <source>
        <dbReference type="Proteomes" id="UP000005839"/>
    </source>
</evidence>
<keyword evidence="3" id="KW-1185">Reference proteome</keyword>
<reference evidence="2 3" key="1">
    <citation type="submission" date="2007-10" db="EMBL/GenBank/DDBJ databases">
        <authorList>
            <person name="Yayanos A."/>
            <person name="Ferriera S."/>
            <person name="Johnson J."/>
            <person name="Kravitz S."/>
            <person name="Halpern A."/>
            <person name="Remington K."/>
            <person name="Beeson K."/>
            <person name="Tran B."/>
            <person name="Rogers Y.-H."/>
            <person name="Friedman R."/>
            <person name="Venter J.C."/>
        </authorList>
    </citation>
    <scope>NUCLEOTIDE SEQUENCE [LARGE SCALE GENOMIC DNA]</scope>
    <source>
        <strain evidence="2 3">KT99</strain>
    </source>
</reference>
<protein>
    <recommendedName>
        <fullName evidence="1">ISXO2-like transposase domain-containing protein</fullName>
    </recommendedName>
</protein>
<dbReference type="AlphaFoldDB" id="A9DAZ5"/>
<accession>A9DAZ5</accession>
<sequence>MAKNKVQFQKGYSLIELFKNYGSEEQCSAALFNWKWPHGFQCPDCGSSKYCSLKSRKLYQCNHCHHQTSLTSNTIFASTKLPLQTWFIAIYLITQSKTGLSALALKRQIGVSYNTAWKVKQKIMQVMKERDDTKPLSGIVQLDDVYWGGEQHGGKPGRGSSNKTPFVVAISLTDDGQPLHMNMNVVNGFKTQEIKNWADMHLSDGCTVVSDGLACFRAVTKSHCAHVSLVTGGGASCVEIEAFRWVNTMIGNVKMSLHGAYHSISAEHLPRYLGEFCYRFNRRFNLTELLPRFMSVAVRTPPMPYRLLKMAEPHG</sequence>
<organism evidence="2 3">
    <name type="scientific">Shewanella benthica KT99</name>
    <dbReference type="NCBI Taxonomy" id="314608"/>
    <lineage>
        <taxon>Bacteria</taxon>
        <taxon>Pseudomonadati</taxon>
        <taxon>Pseudomonadota</taxon>
        <taxon>Gammaproteobacteria</taxon>
        <taxon>Alteromonadales</taxon>
        <taxon>Shewanellaceae</taxon>
        <taxon>Shewanella</taxon>
    </lineage>
</organism>
<dbReference type="InterPro" id="IPR024442">
    <property type="entry name" value="Transposase_Zn_ribbon"/>
</dbReference>
<dbReference type="EMBL" id="ABIC01000019">
    <property type="protein sequence ID" value="EDQ00522.1"/>
    <property type="molecule type" value="Genomic_DNA"/>
</dbReference>
<feature type="domain" description="ISXO2-like transposase" evidence="1">
    <location>
        <begin position="135"/>
        <end position="281"/>
    </location>
</feature>
<name>A9DAZ5_9GAMM</name>
<dbReference type="STRING" id="314608.KT99_17685"/>
<gene>
    <name evidence="2" type="ORF">KT99_17685</name>
</gene>
<dbReference type="RefSeq" id="WP_005499772.1">
    <property type="nucleotide sequence ID" value="NZ_ABIC01000019.1"/>
</dbReference>
<dbReference type="SMART" id="SM01126">
    <property type="entry name" value="DDE_Tnp_IS1595"/>
    <property type="match status" value="1"/>
</dbReference>
<evidence type="ECO:0000259" key="1">
    <source>
        <dbReference type="SMART" id="SM01126"/>
    </source>
</evidence>
<evidence type="ECO:0000313" key="2">
    <source>
        <dbReference type="EMBL" id="EDQ00522.1"/>
    </source>
</evidence>
<proteinExistence type="predicted"/>
<dbReference type="InterPro" id="IPR024445">
    <property type="entry name" value="Tnp_ISXO2-like"/>
</dbReference>
<dbReference type="Proteomes" id="UP000005839">
    <property type="component" value="Unassembled WGS sequence"/>
</dbReference>
<dbReference type="Pfam" id="PF12762">
    <property type="entry name" value="DDE_Tnp_IS1595"/>
    <property type="match status" value="1"/>
</dbReference>
<dbReference type="NCBIfam" id="NF033547">
    <property type="entry name" value="transpos_IS1595"/>
    <property type="match status" value="1"/>
</dbReference>
<comment type="caution">
    <text evidence="2">The sequence shown here is derived from an EMBL/GenBank/DDBJ whole genome shotgun (WGS) entry which is preliminary data.</text>
</comment>